<evidence type="ECO:0000313" key="2">
    <source>
        <dbReference type="Proteomes" id="UP000270296"/>
    </source>
</evidence>
<gene>
    <name evidence="1" type="ORF">SBAD_LOCUS8568</name>
</gene>
<keyword evidence="2" id="KW-1185">Reference proteome</keyword>
<protein>
    <submittedName>
        <fullName evidence="1 3">Uncharacterized protein</fullName>
    </submittedName>
</protein>
<dbReference type="EMBL" id="UZAM01011741">
    <property type="protein sequence ID" value="VDP17977.1"/>
    <property type="molecule type" value="Genomic_DNA"/>
</dbReference>
<evidence type="ECO:0000313" key="1">
    <source>
        <dbReference type="EMBL" id="VDP17977.1"/>
    </source>
</evidence>
<reference evidence="1 2" key="2">
    <citation type="submission" date="2018-11" db="EMBL/GenBank/DDBJ databases">
        <authorList>
            <consortium name="Pathogen Informatics"/>
        </authorList>
    </citation>
    <scope>NUCLEOTIDE SEQUENCE [LARGE SCALE GENOMIC DNA]</scope>
</reference>
<accession>A0A183IY70</accession>
<evidence type="ECO:0000313" key="3">
    <source>
        <dbReference type="WBParaSite" id="SBAD_0000887901-mRNA-1"/>
    </source>
</evidence>
<dbReference type="Proteomes" id="UP000270296">
    <property type="component" value="Unassembled WGS sequence"/>
</dbReference>
<dbReference type="AlphaFoldDB" id="A0A183IY70"/>
<organism evidence="3">
    <name type="scientific">Soboliphyme baturini</name>
    <dbReference type="NCBI Taxonomy" id="241478"/>
    <lineage>
        <taxon>Eukaryota</taxon>
        <taxon>Metazoa</taxon>
        <taxon>Ecdysozoa</taxon>
        <taxon>Nematoda</taxon>
        <taxon>Enoplea</taxon>
        <taxon>Dorylaimia</taxon>
        <taxon>Dioctophymatida</taxon>
        <taxon>Dioctophymatoidea</taxon>
        <taxon>Soboliphymatidae</taxon>
        <taxon>Soboliphyme</taxon>
    </lineage>
</organism>
<reference evidence="3" key="1">
    <citation type="submission" date="2016-06" db="UniProtKB">
        <authorList>
            <consortium name="WormBaseParasite"/>
        </authorList>
    </citation>
    <scope>IDENTIFICATION</scope>
</reference>
<sequence>MTALSSSAASCTVRRKAPLCPASENVRRLAMRIGPYSTHEARCKPARYANRAPQKL</sequence>
<dbReference type="WBParaSite" id="SBAD_0000887901-mRNA-1">
    <property type="protein sequence ID" value="SBAD_0000887901-mRNA-1"/>
    <property type="gene ID" value="SBAD_0000887901"/>
</dbReference>
<proteinExistence type="predicted"/>
<name>A0A183IY70_9BILA</name>